<keyword evidence="1" id="KW-0472">Membrane</keyword>
<gene>
    <name evidence="2" type="ORF">SDC9_67508</name>
</gene>
<keyword evidence="1" id="KW-0812">Transmembrane</keyword>
<feature type="transmembrane region" description="Helical" evidence="1">
    <location>
        <begin position="29"/>
        <end position="49"/>
    </location>
</feature>
<dbReference type="EMBL" id="VSSQ01003514">
    <property type="protein sequence ID" value="MPM21065.1"/>
    <property type="molecule type" value="Genomic_DNA"/>
</dbReference>
<keyword evidence="1" id="KW-1133">Transmembrane helix</keyword>
<organism evidence="2">
    <name type="scientific">bioreactor metagenome</name>
    <dbReference type="NCBI Taxonomy" id="1076179"/>
    <lineage>
        <taxon>unclassified sequences</taxon>
        <taxon>metagenomes</taxon>
        <taxon>ecological metagenomes</taxon>
    </lineage>
</organism>
<reference evidence="2" key="1">
    <citation type="submission" date="2019-08" db="EMBL/GenBank/DDBJ databases">
        <authorList>
            <person name="Kucharzyk K."/>
            <person name="Murdoch R.W."/>
            <person name="Higgins S."/>
            <person name="Loffler F."/>
        </authorList>
    </citation>
    <scope>NUCLEOTIDE SEQUENCE</scope>
</reference>
<comment type="caution">
    <text evidence="2">The sequence shown here is derived from an EMBL/GenBank/DDBJ whole genome shotgun (WGS) entry which is preliminary data.</text>
</comment>
<feature type="transmembrane region" description="Helical" evidence="1">
    <location>
        <begin position="93"/>
        <end position="112"/>
    </location>
</feature>
<dbReference type="AlphaFoldDB" id="A0A644XXZ2"/>
<evidence type="ECO:0000313" key="2">
    <source>
        <dbReference type="EMBL" id="MPM21065.1"/>
    </source>
</evidence>
<evidence type="ECO:0000256" key="1">
    <source>
        <dbReference type="SAM" id="Phobius"/>
    </source>
</evidence>
<proteinExistence type="predicted"/>
<sequence>MIKRNKVIILYIVAFFTLIWVLYSNINVAIQTTVTFFGISFFVYTLIFIYKRLKSNKFRFSGAISRKEWLFSAIAIIVIWTLFLTVLSETSLIFATSVSSFLLVGLFIYDIVKTIIAKLF</sequence>
<protein>
    <submittedName>
        <fullName evidence="2">Uncharacterized protein</fullName>
    </submittedName>
</protein>
<feature type="transmembrane region" description="Helical" evidence="1">
    <location>
        <begin position="7"/>
        <end position="23"/>
    </location>
</feature>
<accession>A0A644XXZ2</accession>
<feature type="transmembrane region" description="Helical" evidence="1">
    <location>
        <begin position="69"/>
        <end position="87"/>
    </location>
</feature>
<name>A0A644XXZ2_9ZZZZ</name>